<dbReference type="Proteomes" id="UP000605361">
    <property type="component" value="Unassembled WGS sequence"/>
</dbReference>
<reference evidence="2" key="1">
    <citation type="submission" date="2020-11" db="EMBL/GenBank/DDBJ databases">
        <title>Whole-genome analyses of Nonomuraea sp. K274.</title>
        <authorList>
            <person name="Veyisoglu A."/>
        </authorList>
    </citation>
    <scope>NUCLEOTIDE SEQUENCE</scope>
    <source>
        <strain evidence="2">K274</strain>
    </source>
</reference>
<name>A0A931AKU0_9ACTN</name>
<feature type="domain" description="DUF11" evidence="1">
    <location>
        <begin position="110"/>
        <end position="221"/>
    </location>
</feature>
<dbReference type="AlphaFoldDB" id="A0A931AKU0"/>
<accession>A0A931AKU0</accession>
<protein>
    <submittedName>
        <fullName evidence="2">DUF11 domain-containing protein</fullName>
    </submittedName>
</protein>
<comment type="caution">
    <text evidence="2">The sequence shown here is derived from an EMBL/GenBank/DDBJ whole genome shotgun (WGS) entry which is preliminary data.</text>
</comment>
<dbReference type="GO" id="GO:0005975">
    <property type="term" value="P:carbohydrate metabolic process"/>
    <property type="evidence" value="ECO:0007669"/>
    <property type="project" value="UniProtKB-ARBA"/>
</dbReference>
<dbReference type="InterPro" id="IPR013783">
    <property type="entry name" value="Ig-like_fold"/>
</dbReference>
<dbReference type="NCBIfam" id="TIGR01451">
    <property type="entry name" value="B_ant_repeat"/>
    <property type="match status" value="2"/>
</dbReference>
<dbReference type="InterPro" id="IPR001434">
    <property type="entry name" value="OmcB-like_DUF11"/>
</dbReference>
<keyword evidence="3" id="KW-1185">Reference proteome</keyword>
<dbReference type="EMBL" id="JADOGI010000562">
    <property type="protein sequence ID" value="MBF8194731.1"/>
    <property type="molecule type" value="Genomic_DNA"/>
</dbReference>
<evidence type="ECO:0000259" key="1">
    <source>
        <dbReference type="Pfam" id="PF01345"/>
    </source>
</evidence>
<dbReference type="InterPro" id="IPR051172">
    <property type="entry name" value="Chlamydia_OmcB"/>
</dbReference>
<sequence>MVAGAAFVYTVTVTNTGDQDARDVRITDTLDEGAIARRLPDGCSLSAQTVTCGGPGLTVAPGESVTYEIPVTMDPALPDGTNVTNRAQVSATGARGDSTRLISQTRALADLEIVKTAPATANADGPITYSLRVTNHGPSQAMDVTVRDAVDGDRAAITGRPAECAGEGPTLTCPLGTLAPNTSRTFRLTVTPEVPGLIENCATVDAGGREENVADNRSCASTHVEPA</sequence>
<dbReference type="InterPro" id="IPR047589">
    <property type="entry name" value="DUF11_rpt"/>
</dbReference>
<dbReference type="Pfam" id="PF01345">
    <property type="entry name" value="DUF11"/>
    <property type="match status" value="2"/>
</dbReference>
<proteinExistence type="predicted"/>
<gene>
    <name evidence="2" type="ORF">ITP53_55610</name>
</gene>
<feature type="non-terminal residue" evidence="2">
    <location>
        <position position="227"/>
    </location>
</feature>
<dbReference type="PANTHER" id="PTHR34819">
    <property type="entry name" value="LARGE CYSTEINE-RICH PERIPLASMIC PROTEIN OMCB"/>
    <property type="match status" value="1"/>
</dbReference>
<evidence type="ECO:0000313" key="3">
    <source>
        <dbReference type="Proteomes" id="UP000605361"/>
    </source>
</evidence>
<dbReference type="Gene3D" id="2.60.40.10">
    <property type="entry name" value="Immunoglobulins"/>
    <property type="match status" value="2"/>
</dbReference>
<organism evidence="2 3">
    <name type="scientific">Nonomuraea cypriaca</name>
    <dbReference type="NCBI Taxonomy" id="1187855"/>
    <lineage>
        <taxon>Bacteria</taxon>
        <taxon>Bacillati</taxon>
        <taxon>Actinomycetota</taxon>
        <taxon>Actinomycetes</taxon>
        <taxon>Streptosporangiales</taxon>
        <taxon>Streptosporangiaceae</taxon>
        <taxon>Nonomuraea</taxon>
    </lineage>
</organism>
<feature type="domain" description="DUF11" evidence="1">
    <location>
        <begin position="3"/>
        <end position="93"/>
    </location>
</feature>
<dbReference type="PANTHER" id="PTHR34819:SF3">
    <property type="entry name" value="CELL SURFACE PROTEIN"/>
    <property type="match status" value="1"/>
</dbReference>
<evidence type="ECO:0000313" key="2">
    <source>
        <dbReference type="EMBL" id="MBF8194731.1"/>
    </source>
</evidence>